<accession>A0AAV4VP96</accession>
<dbReference type="AlphaFoldDB" id="A0AAV4VP96"/>
<dbReference type="Proteomes" id="UP001054837">
    <property type="component" value="Unassembled WGS sequence"/>
</dbReference>
<evidence type="ECO:0000313" key="2">
    <source>
        <dbReference type="EMBL" id="GIY71848.1"/>
    </source>
</evidence>
<sequence length="227" mass="26919">MGREQAAKYRWRSDRTLFYFRFKLATIAFKKRAHVREGANRAELRRSRPCLLDDYWSVFTNTRHFSLRRERRKPAEDSTPQSLLAQIAWVVVEFLLVLFFADMSFSRCKGSDRGRKRSQSLPATNSVLKNNGISGFFSRRNSSDDSVVSRSASKEKKRRDSLMESMEEEEELPNYLTEILPIPFEKPKPKYRTDFPRPEFFPEETWKERLVRILQEGARRIVSFFQD</sequence>
<proteinExistence type="predicted"/>
<evidence type="ECO:0000313" key="3">
    <source>
        <dbReference type="Proteomes" id="UP001054837"/>
    </source>
</evidence>
<evidence type="ECO:0000256" key="1">
    <source>
        <dbReference type="SAM" id="MobiDB-lite"/>
    </source>
</evidence>
<comment type="caution">
    <text evidence="2">The sequence shown here is derived from an EMBL/GenBank/DDBJ whole genome shotgun (WGS) entry which is preliminary data.</text>
</comment>
<feature type="region of interest" description="Disordered" evidence="1">
    <location>
        <begin position="139"/>
        <end position="170"/>
    </location>
</feature>
<feature type="compositionally biased region" description="Basic and acidic residues" evidence="1">
    <location>
        <begin position="152"/>
        <end position="162"/>
    </location>
</feature>
<gene>
    <name evidence="2" type="ORF">CDAR_573311</name>
</gene>
<feature type="compositionally biased region" description="Low complexity" evidence="1">
    <location>
        <begin position="139"/>
        <end position="151"/>
    </location>
</feature>
<organism evidence="2 3">
    <name type="scientific">Caerostris darwini</name>
    <dbReference type="NCBI Taxonomy" id="1538125"/>
    <lineage>
        <taxon>Eukaryota</taxon>
        <taxon>Metazoa</taxon>
        <taxon>Ecdysozoa</taxon>
        <taxon>Arthropoda</taxon>
        <taxon>Chelicerata</taxon>
        <taxon>Arachnida</taxon>
        <taxon>Araneae</taxon>
        <taxon>Araneomorphae</taxon>
        <taxon>Entelegynae</taxon>
        <taxon>Araneoidea</taxon>
        <taxon>Araneidae</taxon>
        <taxon>Caerostris</taxon>
    </lineage>
</organism>
<protein>
    <submittedName>
        <fullName evidence="2">Uncharacterized protein</fullName>
    </submittedName>
</protein>
<name>A0AAV4VP96_9ARAC</name>
<reference evidence="2 3" key="1">
    <citation type="submission" date="2021-06" db="EMBL/GenBank/DDBJ databases">
        <title>Caerostris darwini draft genome.</title>
        <authorList>
            <person name="Kono N."/>
            <person name="Arakawa K."/>
        </authorList>
    </citation>
    <scope>NUCLEOTIDE SEQUENCE [LARGE SCALE GENOMIC DNA]</scope>
</reference>
<dbReference type="EMBL" id="BPLQ01013405">
    <property type="protein sequence ID" value="GIY71848.1"/>
    <property type="molecule type" value="Genomic_DNA"/>
</dbReference>
<keyword evidence="3" id="KW-1185">Reference proteome</keyword>